<comment type="caution">
    <text evidence="2">The sequence shown here is derived from an EMBL/GenBank/DDBJ whole genome shotgun (WGS) entry which is preliminary data.</text>
</comment>
<keyword evidence="3" id="KW-1185">Reference proteome</keyword>
<gene>
    <name evidence="2" type="ORF">JI751_18410</name>
</gene>
<feature type="chain" id="PRO_5047171468" evidence="1">
    <location>
        <begin position="27"/>
        <end position="154"/>
    </location>
</feature>
<dbReference type="Proteomes" id="UP000636918">
    <property type="component" value="Unassembled WGS sequence"/>
</dbReference>
<keyword evidence="1" id="KW-0732">Signal</keyword>
<proteinExistence type="predicted"/>
<name>A0ABS1LD22_9ACTN</name>
<evidence type="ECO:0000256" key="1">
    <source>
        <dbReference type="SAM" id="SignalP"/>
    </source>
</evidence>
<evidence type="ECO:0000313" key="3">
    <source>
        <dbReference type="Proteomes" id="UP000636918"/>
    </source>
</evidence>
<dbReference type="EMBL" id="JAERSG010000006">
    <property type="protein sequence ID" value="MBL0749598.1"/>
    <property type="molecule type" value="Genomic_DNA"/>
</dbReference>
<reference evidence="2 3" key="1">
    <citation type="submission" date="2021-01" db="EMBL/GenBank/DDBJ databases">
        <title>Genome seq and assembly of Nocardiodes sp. G10.</title>
        <authorList>
            <person name="Chhetri G."/>
        </authorList>
    </citation>
    <scope>NUCLEOTIDE SEQUENCE [LARGE SCALE GENOMIC DNA]</scope>
    <source>
        <strain evidence="2 3">G10</strain>
    </source>
</reference>
<accession>A0ABS1LD22</accession>
<dbReference type="RefSeq" id="WP_201939937.1">
    <property type="nucleotide sequence ID" value="NZ_JAERSG010000006.1"/>
</dbReference>
<protein>
    <submittedName>
        <fullName evidence="2">Uncharacterized protein</fullName>
    </submittedName>
</protein>
<organism evidence="2 3">
    <name type="scientific">Nocardioides baculatus</name>
    <dbReference type="NCBI Taxonomy" id="2801337"/>
    <lineage>
        <taxon>Bacteria</taxon>
        <taxon>Bacillati</taxon>
        <taxon>Actinomycetota</taxon>
        <taxon>Actinomycetes</taxon>
        <taxon>Propionibacteriales</taxon>
        <taxon>Nocardioidaceae</taxon>
        <taxon>Nocardioides</taxon>
    </lineage>
</organism>
<feature type="signal peptide" evidence="1">
    <location>
        <begin position="1"/>
        <end position="26"/>
    </location>
</feature>
<evidence type="ECO:0000313" key="2">
    <source>
        <dbReference type="EMBL" id="MBL0749598.1"/>
    </source>
</evidence>
<sequence>MLRRLGVPALLIALAAPLGTVPAAAAAPDEDVAPRAPASRCSTMPLVDRSAIRTRAGVRLGTARMYAAASEGGVDFCIRTTPVDRLRSRGTDVSLRLSTISADGVEMPGLTLRPSWKAPFRIYGVEPGATLRAETTLRPADGAKGTATVSGSVR</sequence>